<protein>
    <recommendedName>
        <fullName evidence="5">WxxW domain-containing protein</fullName>
    </recommendedName>
</protein>
<feature type="domain" description="WxxW" evidence="5">
    <location>
        <begin position="19"/>
        <end position="48"/>
    </location>
</feature>
<accession>A0A3P8X1P2</accession>
<evidence type="ECO:0000256" key="1">
    <source>
        <dbReference type="ARBA" id="ARBA00004613"/>
    </source>
</evidence>
<evidence type="ECO:0000313" key="6">
    <source>
        <dbReference type="Ensembl" id="ENSCSEP00000032762.1"/>
    </source>
</evidence>
<keyword evidence="2" id="KW-0964">Secreted</keyword>
<dbReference type="AlphaFoldDB" id="A0A3P8X1P2"/>
<dbReference type="InterPro" id="IPR025155">
    <property type="entry name" value="WxxW_domain"/>
</dbReference>
<dbReference type="GO" id="GO:0005576">
    <property type="term" value="C:extracellular region"/>
    <property type="evidence" value="ECO:0007669"/>
    <property type="project" value="UniProtKB-SubCell"/>
</dbReference>
<proteinExistence type="predicted"/>
<sequence>NQTDHQGSRLHLSTALCFVRNNVNEGFICRTQDQCRRLCNDYRVRFRCPPFFCYPVCWTRWYYLHDLRLGPNFWKQVEEEHPGFICEHPLIQISSTDIRIRAAVTEDAVTFDAVSGFICRDENLRTASCSGYKVRFGCRCCRPPILQTEWLRRPPQPLSSSAPTLDPRIFVETQWIALQR</sequence>
<keyword evidence="3" id="KW-0732">Signal</keyword>
<evidence type="ECO:0000259" key="5">
    <source>
        <dbReference type="Pfam" id="PF13330"/>
    </source>
</evidence>
<feature type="domain" description="WxxW" evidence="5">
    <location>
        <begin position="58"/>
        <end position="138"/>
    </location>
</feature>
<organism evidence="6 7">
    <name type="scientific">Cynoglossus semilaevis</name>
    <name type="common">Tongue sole</name>
    <dbReference type="NCBI Taxonomy" id="244447"/>
    <lineage>
        <taxon>Eukaryota</taxon>
        <taxon>Metazoa</taxon>
        <taxon>Chordata</taxon>
        <taxon>Craniata</taxon>
        <taxon>Vertebrata</taxon>
        <taxon>Euteleostomi</taxon>
        <taxon>Actinopterygii</taxon>
        <taxon>Neopterygii</taxon>
        <taxon>Teleostei</taxon>
        <taxon>Neoteleostei</taxon>
        <taxon>Acanthomorphata</taxon>
        <taxon>Carangaria</taxon>
        <taxon>Pleuronectiformes</taxon>
        <taxon>Pleuronectoidei</taxon>
        <taxon>Cynoglossidae</taxon>
        <taxon>Cynoglossinae</taxon>
        <taxon>Cynoglossus</taxon>
    </lineage>
</organism>
<reference evidence="6" key="3">
    <citation type="submission" date="2025-09" db="UniProtKB">
        <authorList>
            <consortium name="Ensembl"/>
        </authorList>
    </citation>
    <scope>IDENTIFICATION</scope>
</reference>
<name>A0A3P8X1P2_CYNSE</name>
<reference evidence="6 7" key="1">
    <citation type="journal article" date="2014" name="Nat. Genet.">
        <title>Whole-genome sequence of a flatfish provides insights into ZW sex chromosome evolution and adaptation to a benthic lifestyle.</title>
        <authorList>
            <person name="Chen S."/>
            <person name="Zhang G."/>
            <person name="Shao C."/>
            <person name="Huang Q."/>
            <person name="Liu G."/>
            <person name="Zhang P."/>
            <person name="Song W."/>
            <person name="An N."/>
            <person name="Chalopin D."/>
            <person name="Volff J.N."/>
            <person name="Hong Y."/>
            <person name="Li Q."/>
            <person name="Sha Z."/>
            <person name="Zhou H."/>
            <person name="Xie M."/>
            <person name="Yu Q."/>
            <person name="Liu Y."/>
            <person name="Xiang H."/>
            <person name="Wang N."/>
            <person name="Wu K."/>
            <person name="Yang C."/>
            <person name="Zhou Q."/>
            <person name="Liao X."/>
            <person name="Yang L."/>
            <person name="Hu Q."/>
            <person name="Zhang J."/>
            <person name="Meng L."/>
            <person name="Jin L."/>
            <person name="Tian Y."/>
            <person name="Lian J."/>
            <person name="Yang J."/>
            <person name="Miao G."/>
            <person name="Liu S."/>
            <person name="Liang Z."/>
            <person name="Yan F."/>
            <person name="Li Y."/>
            <person name="Sun B."/>
            <person name="Zhang H."/>
            <person name="Zhang J."/>
            <person name="Zhu Y."/>
            <person name="Du M."/>
            <person name="Zhao Y."/>
            <person name="Schartl M."/>
            <person name="Tang Q."/>
            <person name="Wang J."/>
        </authorList>
    </citation>
    <scope>NUCLEOTIDE SEQUENCE</scope>
</reference>
<dbReference type="InParanoid" id="A0A3P8X1P2"/>
<keyword evidence="4" id="KW-0325">Glycoprotein</keyword>
<evidence type="ECO:0000256" key="2">
    <source>
        <dbReference type="ARBA" id="ARBA00022525"/>
    </source>
</evidence>
<evidence type="ECO:0000256" key="3">
    <source>
        <dbReference type="ARBA" id="ARBA00022729"/>
    </source>
</evidence>
<keyword evidence="7" id="KW-1185">Reference proteome</keyword>
<comment type="subcellular location">
    <subcellularLocation>
        <location evidence="1">Secreted</location>
    </subcellularLocation>
</comment>
<evidence type="ECO:0000256" key="4">
    <source>
        <dbReference type="ARBA" id="ARBA00023180"/>
    </source>
</evidence>
<dbReference type="PANTHER" id="PTHR15031:SF4">
    <property type="entry name" value="CARTILAGE INTERMEDIATE LAYER PROTEIN 1"/>
    <property type="match status" value="1"/>
</dbReference>
<dbReference type="Pfam" id="PF13330">
    <property type="entry name" value="Mucin2_WxxW"/>
    <property type="match status" value="2"/>
</dbReference>
<evidence type="ECO:0000313" key="7">
    <source>
        <dbReference type="Proteomes" id="UP000265120"/>
    </source>
</evidence>
<dbReference type="InterPro" id="IPR039675">
    <property type="entry name" value="CILP1/CILP2"/>
</dbReference>
<dbReference type="PANTHER" id="PTHR15031">
    <property type="entry name" value="CARTILAGE INTERMEDIATE LAYER PROTEIN CLIP"/>
    <property type="match status" value="1"/>
</dbReference>
<dbReference type="Ensembl" id="ENSCSET00000033185.1">
    <property type="protein sequence ID" value="ENSCSEP00000032762.1"/>
    <property type="gene ID" value="ENSCSEG00000021033.1"/>
</dbReference>
<dbReference type="Proteomes" id="UP000265120">
    <property type="component" value="Chromosome 7"/>
</dbReference>
<reference evidence="6" key="2">
    <citation type="submission" date="2025-08" db="UniProtKB">
        <authorList>
            <consortium name="Ensembl"/>
        </authorList>
    </citation>
    <scope>IDENTIFICATION</scope>
</reference>